<evidence type="ECO:0000313" key="2">
    <source>
        <dbReference type="EMBL" id="JAT70167.1"/>
    </source>
</evidence>
<feature type="non-terminal residue" evidence="2">
    <location>
        <position position="1"/>
    </location>
</feature>
<feature type="non-terminal residue" evidence="2">
    <location>
        <position position="234"/>
    </location>
</feature>
<evidence type="ECO:0008006" key="3">
    <source>
        <dbReference type="Google" id="ProtNLM"/>
    </source>
</evidence>
<feature type="region of interest" description="Disordered" evidence="1">
    <location>
        <begin position="1"/>
        <end position="72"/>
    </location>
</feature>
<gene>
    <name evidence="2" type="ORF">g.73264</name>
</gene>
<proteinExistence type="predicted"/>
<name>A0A1D1ZTH9_AUXPR</name>
<dbReference type="EMBL" id="GDKF01008455">
    <property type="protein sequence ID" value="JAT70167.1"/>
    <property type="molecule type" value="Transcribed_RNA"/>
</dbReference>
<evidence type="ECO:0000256" key="1">
    <source>
        <dbReference type="SAM" id="MobiDB-lite"/>
    </source>
</evidence>
<feature type="region of interest" description="Disordered" evidence="1">
    <location>
        <begin position="115"/>
        <end position="234"/>
    </location>
</feature>
<reference evidence="2" key="1">
    <citation type="submission" date="2015-08" db="EMBL/GenBank/DDBJ databases">
        <authorList>
            <person name="Babu N.S."/>
            <person name="Beckwith C.J."/>
            <person name="Beseler K.G."/>
            <person name="Brison A."/>
            <person name="Carone J.V."/>
            <person name="Caskin T.P."/>
            <person name="Diamond M."/>
            <person name="Durham M.E."/>
            <person name="Foxe J.M."/>
            <person name="Go M."/>
            <person name="Henderson B.A."/>
            <person name="Jones I.B."/>
            <person name="McGettigan J.A."/>
            <person name="Micheletti S.J."/>
            <person name="Nasrallah M.E."/>
            <person name="Ortiz D."/>
            <person name="Piller C.R."/>
            <person name="Privatt S.R."/>
            <person name="Schneider S.L."/>
            <person name="Sharp S."/>
            <person name="Smith T.C."/>
            <person name="Stanton J.D."/>
            <person name="Ullery H.E."/>
            <person name="Wilson R.J."/>
            <person name="Serrano M.G."/>
            <person name="Buck G."/>
            <person name="Lee V."/>
            <person name="Wang Y."/>
            <person name="Carvalho R."/>
            <person name="Voegtly L."/>
            <person name="Shi R."/>
            <person name="Duckworth R."/>
            <person name="Johnson A."/>
            <person name="Loviza R."/>
            <person name="Walstead R."/>
            <person name="Shah Z."/>
            <person name="Kiflezghi M."/>
            <person name="Wade K."/>
            <person name="Ball S.L."/>
            <person name="Bradley K.W."/>
            <person name="Asai D.J."/>
            <person name="Bowman C.A."/>
            <person name="Russell D.A."/>
            <person name="Pope W.H."/>
            <person name="Jacobs-Sera D."/>
            <person name="Hendrix R.W."/>
            <person name="Hatfull G.F."/>
        </authorList>
    </citation>
    <scope>NUCLEOTIDE SEQUENCE</scope>
</reference>
<accession>A0A1D1ZTH9</accession>
<dbReference type="AlphaFoldDB" id="A0A1D1ZTH9"/>
<organism evidence="2">
    <name type="scientific">Auxenochlorella protothecoides</name>
    <name type="common">Green microalga</name>
    <name type="synonym">Chlorella protothecoides</name>
    <dbReference type="NCBI Taxonomy" id="3075"/>
    <lineage>
        <taxon>Eukaryota</taxon>
        <taxon>Viridiplantae</taxon>
        <taxon>Chlorophyta</taxon>
        <taxon>core chlorophytes</taxon>
        <taxon>Trebouxiophyceae</taxon>
        <taxon>Chlorellales</taxon>
        <taxon>Chlorellaceae</taxon>
        <taxon>Auxenochlorella</taxon>
    </lineage>
</organism>
<feature type="compositionally biased region" description="Basic and acidic residues" evidence="1">
    <location>
        <begin position="50"/>
        <end position="65"/>
    </location>
</feature>
<sequence length="234" mass="24545">AAPAPMAYRGAHGDRSRPTLPVSGVSEGGRQCRGHASALSRPEMSQQQQQRDRFNIAPGRGRDRNNIGSGAMVTLGSSKRTKAGVKLAVPKPVNLPSLKKEHAGTISTALAARGQGWGGEEGDMPDAGDGQASLIEKATWASAEAGPRVPVPSLASRHRPSTFNPYEFPSLGAEARPGPAPGTSAHLGTSGNWDEDERNYHGPGPQGPPQRSQDARESYGEQGYPSRYGGPEPP</sequence>
<protein>
    <recommendedName>
        <fullName evidence="3">BAT2 N-terminal domain-containing protein</fullName>
    </recommendedName>
</protein>